<dbReference type="RefSeq" id="WP_204469067.1">
    <property type="nucleotide sequence ID" value="NZ_JACLYU010000010.1"/>
</dbReference>
<keyword evidence="2" id="KW-1185">Reference proteome</keyword>
<reference evidence="1" key="1">
    <citation type="submission" date="2020-08" db="EMBL/GenBank/DDBJ databases">
        <authorList>
            <person name="Cejkova D."/>
            <person name="Kubasova T."/>
            <person name="Jahodarova E."/>
            <person name="Rychlik I."/>
        </authorList>
    </citation>
    <scope>NUCLEOTIDE SEQUENCE</scope>
    <source>
        <strain evidence="1">An836</strain>
    </source>
</reference>
<dbReference type="Proteomes" id="UP000718821">
    <property type="component" value="Unassembled WGS sequence"/>
</dbReference>
<protein>
    <submittedName>
        <fullName evidence="1">Uncharacterized protein</fullName>
    </submittedName>
</protein>
<reference evidence="1" key="2">
    <citation type="journal article" date="2021" name="Sci. Rep.">
        <title>The distribution of antibiotic resistance genes in chicken gut microbiota commensals.</title>
        <authorList>
            <person name="Juricova H."/>
            <person name="Matiasovicova J."/>
            <person name="Kubasova T."/>
            <person name="Cejkova D."/>
            <person name="Rychlik I."/>
        </authorList>
    </citation>
    <scope>NUCLEOTIDE SEQUENCE</scope>
    <source>
        <strain evidence="1">An836</strain>
    </source>
</reference>
<proteinExistence type="predicted"/>
<gene>
    <name evidence="1" type="ORF">H7U32_06340</name>
</gene>
<comment type="caution">
    <text evidence="1">The sequence shown here is derived from an EMBL/GenBank/DDBJ whole genome shotgun (WGS) entry which is preliminary data.</text>
</comment>
<evidence type="ECO:0000313" key="1">
    <source>
        <dbReference type="EMBL" id="MBM6699930.1"/>
    </source>
</evidence>
<dbReference type="EMBL" id="JACLYU010000010">
    <property type="protein sequence ID" value="MBM6699930.1"/>
    <property type="molecule type" value="Genomic_DNA"/>
</dbReference>
<sequence length="80" mass="8524">MIELSIDWKSASGESWGSGNFGTLPEGWRPCMKVTGTWSGRDAASQRQIIVETSGVIRYSNMGGGQNSGGFNATIHFIAA</sequence>
<evidence type="ECO:0000313" key="2">
    <source>
        <dbReference type="Proteomes" id="UP000718821"/>
    </source>
</evidence>
<accession>A0A938WYI7</accession>
<name>A0A938WYI7_9BIFI</name>
<organism evidence="1 2">
    <name type="scientific">Bifidobacterium pullorum subsp. saeculare</name>
    <dbReference type="NCBI Taxonomy" id="78257"/>
    <lineage>
        <taxon>Bacteria</taxon>
        <taxon>Bacillati</taxon>
        <taxon>Actinomycetota</taxon>
        <taxon>Actinomycetes</taxon>
        <taxon>Bifidobacteriales</taxon>
        <taxon>Bifidobacteriaceae</taxon>
        <taxon>Bifidobacterium</taxon>
    </lineage>
</organism>
<dbReference type="AlphaFoldDB" id="A0A938WYI7"/>